<organism evidence="2 3">
    <name type="scientific">Protopolystoma xenopodis</name>
    <dbReference type="NCBI Taxonomy" id="117903"/>
    <lineage>
        <taxon>Eukaryota</taxon>
        <taxon>Metazoa</taxon>
        <taxon>Spiralia</taxon>
        <taxon>Lophotrochozoa</taxon>
        <taxon>Platyhelminthes</taxon>
        <taxon>Monogenea</taxon>
        <taxon>Polyopisthocotylea</taxon>
        <taxon>Polystomatidea</taxon>
        <taxon>Polystomatidae</taxon>
        <taxon>Protopolystoma</taxon>
    </lineage>
</organism>
<gene>
    <name evidence="2" type="ORF">PXEA_LOCUS1747</name>
</gene>
<dbReference type="Proteomes" id="UP000784294">
    <property type="component" value="Unassembled WGS sequence"/>
</dbReference>
<feature type="region of interest" description="Disordered" evidence="1">
    <location>
        <begin position="124"/>
        <end position="155"/>
    </location>
</feature>
<sequence length="251" mass="27376">MIRFMRDEVLLGETARQDAYLLSLGQLAEAFWAGERQLTHDLARQLPQVLASLRRTPAEGLDETVMSRASGGGEKTAGQESRNQNSSARLDARLDALAASAASAAASTCQPTRLRLLEKAVPSSGWSRGEDLGDEPETGQSEEQTGLDSADSRTVVEANSSTRALSAIATRKSFFACAYTTIDLIVTLDANLLAHKTDHDLTYDGHKLHHELQFGNPSLIPHFKYHLTSMLRVHSSRPLAAFFHHVLGNLI</sequence>
<comment type="caution">
    <text evidence="2">The sequence shown here is derived from an EMBL/GenBank/DDBJ whole genome shotgun (WGS) entry which is preliminary data.</text>
</comment>
<proteinExistence type="predicted"/>
<dbReference type="AlphaFoldDB" id="A0A3S5AYM6"/>
<name>A0A3S5AYM6_9PLAT</name>
<feature type="region of interest" description="Disordered" evidence="1">
    <location>
        <begin position="60"/>
        <end position="86"/>
    </location>
</feature>
<keyword evidence="3" id="KW-1185">Reference proteome</keyword>
<protein>
    <submittedName>
        <fullName evidence="2">Uncharacterized protein</fullName>
    </submittedName>
</protein>
<accession>A0A3S5AYM6</accession>
<dbReference type="EMBL" id="CAAALY010003631">
    <property type="protein sequence ID" value="VEL08307.1"/>
    <property type="molecule type" value="Genomic_DNA"/>
</dbReference>
<feature type="compositionally biased region" description="Polar residues" evidence="1">
    <location>
        <begin position="138"/>
        <end position="147"/>
    </location>
</feature>
<evidence type="ECO:0000256" key="1">
    <source>
        <dbReference type="SAM" id="MobiDB-lite"/>
    </source>
</evidence>
<evidence type="ECO:0000313" key="2">
    <source>
        <dbReference type="EMBL" id="VEL08307.1"/>
    </source>
</evidence>
<evidence type="ECO:0000313" key="3">
    <source>
        <dbReference type="Proteomes" id="UP000784294"/>
    </source>
</evidence>
<reference evidence="2" key="1">
    <citation type="submission" date="2018-11" db="EMBL/GenBank/DDBJ databases">
        <authorList>
            <consortium name="Pathogen Informatics"/>
        </authorList>
    </citation>
    <scope>NUCLEOTIDE SEQUENCE</scope>
</reference>